<dbReference type="PANTHER" id="PTHR43553">
    <property type="entry name" value="HEAVY METAL TRANSPORTER"/>
    <property type="match status" value="1"/>
</dbReference>
<keyword evidence="3" id="KW-0067">ATP-binding</keyword>
<dbReference type="CDD" id="cd00267">
    <property type="entry name" value="ABC_ATPase"/>
    <property type="match status" value="1"/>
</dbReference>
<evidence type="ECO:0000313" key="4">
    <source>
        <dbReference type="EMBL" id="KYB44916.1"/>
    </source>
</evidence>
<dbReference type="EMBL" id="LUAY01007128">
    <property type="protein sequence ID" value="KYB44916.1"/>
    <property type="molecule type" value="Genomic_DNA"/>
</dbReference>
<gene>
    <name evidence="4" type="ORF">AB664_16935</name>
</gene>
<dbReference type="GO" id="GO:0005524">
    <property type="term" value="F:ATP binding"/>
    <property type="evidence" value="ECO:0007669"/>
    <property type="project" value="UniProtKB-KW"/>
</dbReference>
<evidence type="ECO:0000256" key="2">
    <source>
        <dbReference type="ARBA" id="ARBA00022741"/>
    </source>
</evidence>
<dbReference type="PANTHER" id="PTHR43553:SF11">
    <property type="entry name" value="ABC TRANSPORTER ATP-BINDING_PERMEASE PROTEIN YOJI"/>
    <property type="match status" value="1"/>
</dbReference>
<evidence type="ECO:0000256" key="3">
    <source>
        <dbReference type="ARBA" id="ARBA00022840"/>
    </source>
</evidence>
<keyword evidence="2" id="KW-0547">Nucleotide-binding</keyword>
<comment type="caution">
    <text evidence="4">The sequence shown here is derived from an EMBL/GenBank/DDBJ whole genome shotgun (WGS) entry which is preliminary data.</text>
</comment>
<keyword evidence="1" id="KW-0813">Transport</keyword>
<accession>A0A656Z6U4</accession>
<proteinExistence type="predicted"/>
<reference evidence="4" key="1">
    <citation type="submission" date="2016-02" db="EMBL/GenBank/DDBJ databases">
        <title>Genomic sequences of Ochrobactrum anthropi.</title>
        <authorList>
            <person name="Chudasama K.S."/>
            <person name="Thaker V.S."/>
        </authorList>
    </citation>
    <scope>NUCLEOTIDE SEQUENCE [LARGE SCALE GENOMIC DNA]</scope>
    <source>
        <strain evidence="4">SUBG007</strain>
    </source>
</reference>
<organism evidence="4">
    <name type="scientific">Brucella anthropi</name>
    <name type="common">Ochrobactrum anthropi</name>
    <dbReference type="NCBI Taxonomy" id="529"/>
    <lineage>
        <taxon>Bacteria</taxon>
        <taxon>Pseudomonadati</taxon>
        <taxon>Pseudomonadota</taxon>
        <taxon>Alphaproteobacteria</taxon>
        <taxon>Hyphomicrobiales</taxon>
        <taxon>Brucellaceae</taxon>
        <taxon>Brucella/Ochrobactrum group</taxon>
        <taxon>Brucella</taxon>
    </lineage>
</organism>
<dbReference type="GO" id="GO:0042626">
    <property type="term" value="F:ATPase-coupled transmembrane transporter activity"/>
    <property type="evidence" value="ECO:0007669"/>
    <property type="project" value="TreeGrafter"/>
</dbReference>
<sequence length="79" mass="9378">MQAYLEHRPVIITDEWASDQDPEFRRVFYEELLMELKAQGRTLIVISHDDRYFHVADRIISMGEGCIIEERDLHKRSAS</sequence>
<dbReference type="GO" id="GO:0043190">
    <property type="term" value="C:ATP-binding cassette (ABC) transporter complex"/>
    <property type="evidence" value="ECO:0007669"/>
    <property type="project" value="TreeGrafter"/>
</dbReference>
<dbReference type="AlphaFoldDB" id="A0A656Z6U4"/>
<dbReference type="SUPFAM" id="SSF52540">
    <property type="entry name" value="P-loop containing nucleoside triphosphate hydrolases"/>
    <property type="match status" value="1"/>
</dbReference>
<protein>
    <submittedName>
        <fullName evidence="4">Uncharacterized protein</fullName>
    </submittedName>
</protein>
<evidence type="ECO:0000256" key="1">
    <source>
        <dbReference type="ARBA" id="ARBA00022448"/>
    </source>
</evidence>
<dbReference type="InterPro" id="IPR027417">
    <property type="entry name" value="P-loop_NTPase"/>
</dbReference>
<dbReference type="Gene3D" id="3.40.50.300">
    <property type="entry name" value="P-loop containing nucleotide triphosphate hydrolases"/>
    <property type="match status" value="1"/>
</dbReference>
<dbReference type="InterPro" id="IPR050095">
    <property type="entry name" value="ECF_ABC_transporter_ATP-bd"/>
</dbReference>
<name>A0A656Z6U4_BRUAN</name>